<reference evidence="1 2" key="1">
    <citation type="journal article" date="2022" name="Int. J. Syst. Evol. Microbiol.">
        <title>Miniphocaeibacter halophilus sp. nov., an ammonium-tolerant acetate-producing bacterium isolated from a biogas system.</title>
        <authorList>
            <person name="Schnurer A."/>
            <person name="Singh A."/>
            <person name="Bi S."/>
            <person name="Qiao W."/>
            <person name="Westerholm M."/>
        </authorList>
    </citation>
    <scope>NUCLEOTIDE SEQUENCE [LARGE SCALE GENOMIC DNA]</scope>
    <source>
        <strain evidence="1 2">AMB_01</strain>
    </source>
</reference>
<gene>
    <name evidence="1" type="ORF">JFY71_01895</name>
</gene>
<organism evidence="1 2">
    <name type="scientific">Miniphocaeibacter halophilus</name>
    <dbReference type="NCBI Taxonomy" id="2931922"/>
    <lineage>
        <taxon>Bacteria</taxon>
        <taxon>Bacillati</taxon>
        <taxon>Bacillota</taxon>
        <taxon>Tissierellia</taxon>
        <taxon>Tissierellales</taxon>
        <taxon>Peptoniphilaceae</taxon>
        <taxon>Miniphocaeibacter</taxon>
    </lineage>
</organism>
<sequence length="304" mass="35503">MDNTEFIKKAKKYIEEIYKPYNNKIYVPMPETRNLFLPVTIGCSYNKCLYCGLNKNIIFKKLTLEEIEENLKKLQFITKNNRRKVEKFNLLGGNPLVLKTDYLVEIARLIRKYFPEVKYISSFSRVDDIIRKSYDELLLLRDNKYNRLSLGIESGSDKILDFQRKGVTSEDNLAAMKKLEKVKIDYSAYIILGFGGVKYSRENALETAKLLNKVHPFELVVVNLVYFPNAPLLDKVKIGEFKRLSPLQSLEEEYLLLSKLEMENVIFNATHKNNIIAIKGKLPEHKNSMLKKIRENIKKYSIKL</sequence>
<dbReference type="EMBL" id="CP066744">
    <property type="protein sequence ID" value="QQK08318.1"/>
    <property type="molecule type" value="Genomic_DNA"/>
</dbReference>
<evidence type="ECO:0000313" key="2">
    <source>
        <dbReference type="Proteomes" id="UP000595814"/>
    </source>
</evidence>
<keyword evidence="2" id="KW-1185">Reference proteome</keyword>
<protein>
    <submittedName>
        <fullName evidence="1">Radical SAM protein</fullName>
    </submittedName>
</protein>
<accession>A0AC61N8R5</accession>
<evidence type="ECO:0000313" key="1">
    <source>
        <dbReference type="EMBL" id="QQK08318.1"/>
    </source>
</evidence>
<dbReference type="Proteomes" id="UP000595814">
    <property type="component" value="Chromosome"/>
</dbReference>
<name>A0AC61N8R5_9FIRM</name>
<proteinExistence type="predicted"/>